<evidence type="ECO:0000313" key="2">
    <source>
        <dbReference type="EMBL" id="MBU5593070.1"/>
    </source>
</evidence>
<evidence type="ECO:0000256" key="1">
    <source>
        <dbReference type="SAM" id="Phobius"/>
    </source>
</evidence>
<dbReference type="InterPro" id="IPR011397">
    <property type="entry name" value="YhfC"/>
</dbReference>
<name>A0ABS6F3K2_9CLOT</name>
<feature type="transmembrane region" description="Helical" evidence="1">
    <location>
        <begin position="227"/>
        <end position="248"/>
    </location>
</feature>
<evidence type="ECO:0000313" key="3">
    <source>
        <dbReference type="Proteomes" id="UP000736583"/>
    </source>
</evidence>
<reference evidence="2 3" key="1">
    <citation type="submission" date="2021-06" db="EMBL/GenBank/DDBJ databases">
        <authorList>
            <person name="Sun Q."/>
            <person name="Li D."/>
        </authorList>
    </citation>
    <scope>NUCLEOTIDE SEQUENCE [LARGE SCALE GENOMIC DNA]</scope>
    <source>
        <strain evidence="2 3">MSJ-4</strain>
    </source>
</reference>
<accession>A0ABS6F3K2</accession>
<feature type="transmembrane region" description="Helical" evidence="1">
    <location>
        <begin position="40"/>
        <end position="61"/>
    </location>
</feature>
<dbReference type="Proteomes" id="UP000736583">
    <property type="component" value="Unassembled WGS sequence"/>
</dbReference>
<organism evidence="2 3">
    <name type="scientific">Clostridium simiarum</name>
    <dbReference type="NCBI Taxonomy" id="2841506"/>
    <lineage>
        <taxon>Bacteria</taxon>
        <taxon>Bacillati</taxon>
        <taxon>Bacillota</taxon>
        <taxon>Clostridia</taxon>
        <taxon>Eubacteriales</taxon>
        <taxon>Clostridiaceae</taxon>
        <taxon>Clostridium</taxon>
    </lineage>
</organism>
<keyword evidence="2" id="KW-0378">Hydrolase</keyword>
<proteinExistence type="predicted"/>
<feature type="transmembrane region" description="Helical" evidence="1">
    <location>
        <begin position="67"/>
        <end position="85"/>
    </location>
</feature>
<protein>
    <submittedName>
        <fullName evidence="2">YhfC family intramembrane metalloprotease</fullName>
    </submittedName>
</protein>
<sequence length="266" mass="29959">MVSNTFILSMAISAIICLLFPLIIFLYFKRKEKLNLKPFFIGMIVFFVFTQILEKLLHLVVIGNNLISNPIVLSIYGALMAGLFEETGRFIAFKTILKNKHEWKDGLAYGIGHGGIEAFLIGTIANIQYIIYSSLINSGSFDTVLASKVPSSQIIQLNQLKELLIQSNSHIIIIGLAERIFAFGIQVALTMVVLYAVRYRKNIYLFIAILLHALMDIPASLYQTKIITNIFVAESFIVVYFIIAIIFLSKTKKIFSKEFCNITLNG</sequence>
<dbReference type="EMBL" id="JAHLQL010000006">
    <property type="protein sequence ID" value="MBU5593070.1"/>
    <property type="molecule type" value="Genomic_DNA"/>
</dbReference>
<keyword evidence="1" id="KW-0472">Membrane</keyword>
<dbReference type="Pfam" id="PF10086">
    <property type="entry name" value="YhfC"/>
    <property type="match status" value="1"/>
</dbReference>
<feature type="transmembrane region" description="Helical" evidence="1">
    <location>
        <begin position="171"/>
        <end position="196"/>
    </location>
</feature>
<gene>
    <name evidence="2" type="ORF">KQI89_15070</name>
</gene>
<keyword evidence="2" id="KW-0482">Metalloprotease</keyword>
<dbReference type="RefSeq" id="WP_216457754.1">
    <property type="nucleotide sequence ID" value="NZ_JAHLQL010000006.1"/>
</dbReference>
<dbReference type="PIRSF" id="PIRSF033101">
    <property type="entry name" value="UCP033101"/>
    <property type="match status" value="1"/>
</dbReference>
<keyword evidence="1" id="KW-1133">Transmembrane helix</keyword>
<keyword evidence="2" id="KW-0645">Protease</keyword>
<keyword evidence="1" id="KW-0812">Transmembrane</keyword>
<feature type="transmembrane region" description="Helical" evidence="1">
    <location>
        <begin position="106"/>
        <end position="131"/>
    </location>
</feature>
<keyword evidence="3" id="KW-1185">Reference proteome</keyword>
<feature type="transmembrane region" description="Helical" evidence="1">
    <location>
        <begin position="203"/>
        <end position="221"/>
    </location>
</feature>
<dbReference type="GO" id="GO:0008237">
    <property type="term" value="F:metallopeptidase activity"/>
    <property type="evidence" value="ECO:0007669"/>
    <property type="project" value="UniProtKB-KW"/>
</dbReference>
<feature type="transmembrane region" description="Helical" evidence="1">
    <location>
        <begin position="6"/>
        <end position="28"/>
    </location>
</feature>
<comment type="caution">
    <text evidence="2">The sequence shown here is derived from an EMBL/GenBank/DDBJ whole genome shotgun (WGS) entry which is preliminary data.</text>
</comment>